<name>A0A6J4U0G2_9ACTN</name>
<dbReference type="AlphaFoldDB" id="A0A6J4U0G2"/>
<feature type="region of interest" description="Disordered" evidence="1">
    <location>
        <begin position="184"/>
        <end position="231"/>
    </location>
</feature>
<feature type="non-terminal residue" evidence="2">
    <location>
        <position position="231"/>
    </location>
</feature>
<feature type="compositionally biased region" description="Basic residues" evidence="1">
    <location>
        <begin position="214"/>
        <end position="231"/>
    </location>
</feature>
<feature type="compositionally biased region" description="Basic residues" evidence="1">
    <location>
        <begin position="159"/>
        <end position="170"/>
    </location>
</feature>
<feature type="compositionally biased region" description="Low complexity" evidence="1">
    <location>
        <begin position="184"/>
        <end position="196"/>
    </location>
</feature>
<sequence length="231" mass="24466">GFRVPLHPSGLPARRPPDPAADAGARGVRLRVRHGGAAARAVLRASARHERLRVRGRGPDGRAGGVAAGVGARHHPGDRHRDRGRQQPHGAGGRSDPALAQGRAPGTACRQPVLPHGCQLAHRHPLPGGGRPGCRGAVRRRHRPVGALGRRDGAGLPRGRPRRRAAPLRPRRRDADLLQRHAGAALARSAGRPALGRGRGGRTRRAGPGAGLCLHRRRRTGRRRRGSVPGM</sequence>
<feature type="region of interest" description="Disordered" evidence="1">
    <location>
        <begin position="50"/>
        <end position="170"/>
    </location>
</feature>
<organism evidence="2">
    <name type="scientific">uncultured Thermoleophilia bacterium</name>
    <dbReference type="NCBI Taxonomy" id="1497501"/>
    <lineage>
        <taxon>Bacteria</taxon>
        <taxon>Bacillati</taxon>
        <taxon>Actinomycetota</taxon>
        <taxon>Thermoleophilia</taxon>
        <taxon>environmental samples</taxon>
    </lineage>
</organism>
<feature type="region of interest" description="Disordered" evidence="1">
    <location>
        <begin position="1"/>
        <end position="27"/>
    </location>
</feature>
<gene>
    <name evidence="2" type="ORF">AVDCRST_MAG79-1474</name>
</gene>
<accession>A0A6J4U0G2</accession>
<reference evidence="2" key="1">
    <citation type="submission" date="2020-02" db="EMBL/GenBank/DDBJ databases">
        <authorList>
            <person name="Meier V. D."/>
        </authorList>
    </citation>
    <scope>NUCLEOTIDE SEQUENCE</scope>
    <source>
        <strain evidence="2">AVDCRST_MAG79</strain>
    </source>
</reference>
<evidence type="ECO:0000313" key="2">
    <source>
        <dbReference type="EMBL" id="CAA9536998.1"/>
    </source>
</evidence>
<dbReference type="EMBL" id="CADCWC010000226">
    <property type="protein sequence ID" value="CAA9536998.1"/>
    <property type="molecule type" value="Genomic_DNA"/>
</dbReference>
<proteinExistence type="predicted"/>
<feature type="non-terminal residue" evidence="2">
    <location>
        <position position="1"/>
    </location>
</feature>
<protein>
    <submittedName>
        <fullName evidence="2">Uncharacterized protein</fullName>
    </submittedName>
</protein>
<evidence type="ECO:0000256" key="1">
    <source>
        <dbReference type="SAM" id="MobiDB-lite"/>
    </source>
</evidence>